<proteinExistence type="predicted"/>
<keyword evidence="3" id="KW-1185">Reference proteome</keyword>
<dbReference type="Pfam" id="PF09411">
    <property type="entry name" value="PagL"/>
    <property type="match status" value="1"/>
</dbReference>
<protein>
    <submittedName>
        <fullName evidence="2">Acyloxyacyl hydrolase</fullName>
    </submittedName>
</protein>
<evidence type="ECO:0000313" key="3">
    <source>
        <dbReference type="Proteomes" id="UP001207408"/>
    </source>
</evidence>
<dbReference type="EMBL" id="JAPDPI010000032">
    <property type="protein sequence ID" value="MCW3806920.1"/>
    <property type="molecule type" value="Genomic_DNA"/>
</dbReference>
<accession>A0AAE3SLW1</accession>
<sequence>MRTKFILLPAMLLISMISKGQVVDNINKEFKHPYLTTRIHGGLVAPHHSSMLYFVEEFVGGIEVNYGRSLFSKDSWESYFNYPEIGVGLYYGSFGNKDIYGSGIAVFPYINHVMKRTPRFTLQNKVALGLGYATKPYDRKSNPYNSVVSTHFNAYIGLAFVADYRIQERFSLNFTTSLTHFSNGATKKPNHGINTLTSSIGAKYHFNPNPTPQYHKIKAPKSNQQEMMIIGSLGRSQSANYNNNKYWNAGININYLWHLTEKKAIGIGYDQIYSESIPFTWIDFNQDQSQTTFSTSDYLVSSVFASYNVFLGKTIIFLNLGAYIHTGIKPSQPIYPRLGIRQMLTNNLLASFGVKASFFSSEFLEFGLGYRFNTKN</sequence>
<keyword evidence="1" id="KW-0732">Signal</keyword>
<evidence type="ECO:0000313" key="2">
    <source>
        <dbReference type="EMBL" id="MCW3806920.1"/>
    </source>
</evidence>
<comment type="caution">
    <text evidence="2">The sequence shown here is derived from an EMBL/GenBank/DDBJ whole genome shotgun (WGS) entry which is preliminary data.</text>
</comment>
<keyword evidence="2" id="KW-0378">Hydrolase</keyword>
<name>A0AAE3SLW1_9BACT</name>
<organism evidence="2 3">
    <name type="scientific">Plebeiibacterium marinum</name>
    <dbReference type="NCBI Taxonomy" id="2992111"/>
    <lineage>
        <taxon>Bacteria</taxon>
        <taxon>Pseudomonadati</taxon>
        <taxon>Bacteroidota</taxon>
        <taxon>Bacteroidia</taxon>
        <taxon>Marinilabiliales</taxon>
        <taxon>Marinilabiliaceae</taxon>
        <taxon>Plebeiibacterium</taxon>
    </lineage>
</organism>
<feature type="signal peptide" evidence="1">
    <location>
        <begin position="1"/>
        <end position="20"/>
    </location>
</feature>
<evidence type="ECO:0000256" key="1">
    <source>
        <dbReference type="SAM" id="SignalP"/>
    </source>
</evidence>
<feature type="chain" id="PRO_5042063916" evidence="1">
    <location>
        <begin position="21"/>
        <end position="376"/>
    </location>
</feature>
<dbReference type="InterPro" id="IPR018550">
    <property type="entry name" value="Lipid-A_deacylase-rel"/>
</dbReference>
<gene>
    <name evidence="2" type="ORF">OM074_14890</name>
</gene>
<dbReference type="AlphaFoldDB" id="A0AAE3SLW1"/>
<dbReference type="Gene3D" id="2.40.160.20">
    <property type="match status" value="1"/>
</dbReference>
<dbReference type="RefSeq" id="WP_301200826.1">
    <property type="nucleotide sequence ID" value="NZ_JAPDPI010000032.1"/>
</dbReference>
<dbReference type="GO" id="GO:0016787">
    <property type="term" value="F:hydrolase activity"/>
    <property type="evidence" value="ECO:0007669"/>
    <property type="project" value="UniProtKB-KW"/>
</dbReference>
<dbReference type="Proteomes" id="UP001207408">
    <property type="component" value="Unassembled WGS sequence"/>
</dbReference>
<reference evidence="2" key="1">
    <citation type="submission" date="2022-10" db="EMBL/GenBank/DDBJ databases">
        <authorList>
            <person name="Yu W.X."/>
        </authorList>
    </citation>
    <scope>NUCLEOTIDE SEQUENCE</scope>
    <source>
        <strain evidence="2">D04</strain>
    </source>
</reference>